<dbReference type="AlphaFoldDB" id="A0A3N1DB92"/>
<dbReference type="Proteomes" id="UP000272400">
    <property type="component" value="Unassembled WGS sequence"/>
</dbReference>
<keyword evidence="3" id="KW-0732">Signal</keyword>
<feature type="domain" description="Solute-binding protein family 5" evidence="4">
    <location>
        <begin position="113"/>
        <end position="470"/>
    </location>
</feature>
<keyword evidence="2" id="KW-0813">Transport</keyword>
<evidence type="ECO:0000256" key="3">
    <source>
        <dbReference type="ARBA" id="ARBA00022729"/>
    </source>
</evidence>
<evidence type="ECO:0000313" key="5">
    <source>
        <dbReference type="EMBL" id="ROO90785.1"/>
    </source>
</evidence>
<sequence>MVPGRPTDARVDRDTAYVLLCPGCYCELFAITERGRGPPVGLRKTGTITAAASVLFLGLVACSTPEGSAKDAKSSVTIGVSYEPETLSPLLGYGKDGNSKIFDGLLQRNQQMKLEPALATDLPEVSDDGLTYTFKLREGVSFSDGAPFTAADVVFTYDTITDAKTNNAYAGELDAIEDVQASGSHKVVFTLKYPYAPFVERAVLPIASAKAAGGQDPNTGPYNTEPIGTGPYTLSSWRKGEKLTLKANPGYWGGKPEITDVTIAFIPDDDVRATRLRAGELDGAALPPSVAEPFRKLDGLTVLNAESVDYRSVSLPTGDPVTGDKAIRQALNLAVDRDLMVESILKGAGRPAYSALPDDSPWFLASAKPVHDAAKAAQILDEAGWKPGADGVRVKDGRRASFTLWYFSGDKLRQDHALAYASDAKKIGIEAKVQAGTREVVQPLLGKDAMLAGGGAGFDPDFDLYPALHSELGGDGWNNMPHYSDATVDQALEIGRESGDGTERHVAYDTVQERFADDPGYTFLTFIDHVYVMSDTYADLTTQVEPHDHGLAGGPWWNLQDWRLPK</sequence>
<dbReference type="PIRSF" id="PIRSF002741">
    <property type="entry name" value="MppA"/>
    <property type="match status" value="1"/>
</dbReference>
<accession>A0A3N1DB92</accession>
<keyword evidence="6" id="KW-1185">Reference proteome</keyword>
<comment type="similarity">
    <text evidence="1">Belongs to the bacterial solute-binding protein 5 family.</text>
</comment>
<dbReference type="GO" id="GO:0043190">
    <property type="term" value="C:ATP-binding cassette (ABC) transporter complex"/>
    <property type="evidence" value="ECO:0007669"/>
    <property type="project" value="InterPro"/>
</dbReference>
<dbReference type="Gene3D" id="3.40.190.10">
    <property type="entry name" value="Periplasmic binding protein-like II"/>
    <property type="match status" value="1"/>
</dbReference>
<dbReference type="Gene3D" id="3.90.76.10">
    <property type="entry name" value="Dipeptide-binding Protein, Domain 1"/>
    <property type="match status" value="1"/>
</dbReference>
<dbReference type="InterPro" id="IPR039424">
    <property type="entry name" value="SBP_5"/>
</dbReference>
<dbReference type="CDD" id="cd08518">
    <property type="entry name" value="PBP2_NikA_DppA_OppA_like_19"/>
    <property type="match status" value="1"/>
</dbReference>
<dbReference type="Pfam" id="PF00496">
    <property type="entry name" value="SBP_bac_5"/>
    <property type="match status" value="1"/>
</dbReference>
<dbReference type="EMBL" id="RJKE01000001">
    <property type="protein sequence ID" value="ROO90785.1"/>
    <property type="molecule type" value="Genomic_DNA"/>
</dbReference>
<evidence type="ECO:0000256" key="1">
    <source>
        <dbReference type="ARBA" id="ARBA00005695"/>
    </source>
</evidence>
<organism evidence="5 6">
    <name type="scientific">Actinocorallia herbida</name>
    <dbReference type="NCBI Taxonomy" id="58109"/>
    <lineage>
        <taxon>Bacteria</taxon>
        <taxon>Bacillati</taxon>
        <taxon>Actinomycetota</taxon>
        <taxon>Actinomycetes</taxon>
        <taxon>Streptosporangiales</taxon>
        <taxon>Thermomonosporaceae</taxon>
        <taxon>Actinocorallia</taxon>
    </lineage>
</organism>
<dbReference type="GO" id="GO:0042597">
    <property type="term" value="C:periplasmic space"/>
    <property type="evidence" value="ECO:0007669"/>
    <property type="project" value="UniProtKB-ARBA"/>
</dbReference>
<name>A0A3N1DB92_9ACTN</name>
<evidence type="ECO:0000256" key="2">
    <source>
        <dbReference type="ARBA" id="ARBA00022448"/>
    </source>
</evidence>
<evidence type="ECO:0000313" key="6">
    <source>
        <dbReference type="Proteomes" id="UP000272400"/>
    </source>
</evidence>
<gene>
    <name evidence="5" type="ORF">EDD29_8524</name>
</gene>
<dbReference type="Gene3D" id="3.10.105.10">
    <property type="entry name" value="Dipeptide-binding Protein, Domain 3"/>
    <property type="match status" value="1"/>
</dbReference>
<dbReference type="GO" id="GO:0015833">
    <property type="term" value="P:peptide transport"/>
    <property type="evidence" value="ECO:0007669"/>
    <property type="project" value="TreeGrafter"/>
</dbReference>
<proteinExistence type="inferred from homology"/>
<dbReference type="OrthoDB" id="9046151at2"/>
<dbReference type="InterPro" id="IPR030678">
    <property type="entry name" value="Peptide/Ni-bd"/>
</dbReference>
<evidence type="ECO:0000259" key="4">
    <source>
        <dbReference type="Pfam" id="PF00496"/>
    </source>
</evidence>
<reference evidence="5 6" key="1">
    <citation type="submission" date="2018-11" db="EMBL/GenBank/DDBJ databases">
        <title>Sequencing the genomes of 1000 actinobacteria strains.</title>
        <authorList>
            <person name="Klenk H.-P."/>
        </authorList>
    </citation>
    <scope>NUCLEOTIDE SEQUENCE [LARGE SCALE GENOMIC DNA]</scope>
    <source>
        <strain evidence="5 6">DSM 44254</strain>
    </source>
</reference>
<dbReference type="PANTHER" id="PTHR30290:SF9">
    <property type="entry name" value="OLIGOPEPTIDE-BINDING PROTEIN APPA"/>
    <property type="match status" value="1"/>
</dbReference>
<dbReference type="PANTHER" id="PTHR30290">
    <property type="entry name" value="PERIPLASMIC BINDING COMPONENT OF ABC TRANSPORTER"/>
    <property type="match status" value="1"/>
</dbReference>
<protein>
    <submittedName>
        <fullName evidence="5">Peptide/nickel transport system substrate-binding protein</fullName>
    </submittedName>
</protein>
<dbReference type="GO" id="GO:1904680">
    <property type="term" value="F:peptide transmembrane transporter activity"/>
    <property type="evidence" value="ECO:0007669"/>
    <property type="project" value="TreeGrafter"/>
</dbReference>
<comment type="caution">
    <text evidence="5">The sequence shown here is derived from an EMBL/GenBank/DDBJ whole genome shotgun (WGS) entry which is preliminary data.</text>
</comment>
<dbReference type="SUPFAM" id="SSF53850">
    <property type="entry name" value="Periplasmic binding protein-like II"/>
    <property type="match status" value="1"/>
</dbReference>
<dbReference type="InterPro" id="IPR000914">
    <property type="entry name" value="SBP_5_dom"/>
</dbReference>